<dbReference type="InterPro" id="IPR011008">
    <property type="entry name" value="Dimeric_a/b-barrel"/>
</dbReference>
<dbReference type="Gene3D" id="3.30.70.100">
    <property type="match status" value="1"/>
</dbReference>
<dbReference type="AlphaFoldDB" id="A0A1C4UDP6"/>
<dbReference type="Proteomes" id="UP000198242">
    <property type="component" value="Chromosome I"/>
</dbReference>
<proteinExistence type="predicted"/>
<feature type="compositionally biased region" description="Basic and acidic residues" evidence="1">
    <location>
        <begin position="35"/>
        <end position="44"/>
    </location>
</feature>
<sequence>MDPSLTGTPPVEVIEMSFVQVVEYQTDRPAEMRRLSEEWTREHPSPGPARVTLAEDRDRPGHFVLVAEFDSYEQAMTHSGRPETGEYAERMRQLATGEPRYVNLEVTHRQM</sequence>
<reference evidence="3" key="1">
    <citation type="submission" date="2016-06" db="EMBL/GenBank/DDBJ databases">
        <authorList>
            <person name="Varghese N."/>
            <person name="Submissions Spin"/>
        </authorList>
    </citation>
    <scope>NUCLEOTIDE SEQUENCE [LARGE SCALE GENOMIC DNA]</scope>
    <source>
        <strain evidence="3">DSM 43909</strain>
    </source>
</reference>
<gene>
    <name evidence="2" type="ORF">GA0074695_0396</name>
</gene>
<evidence type="ECO:0000256" key="1">
    <source>
        <dbReference type="SAM" id="MobiDB-lite"/>
    </source>
</evidence>
<dbReference type="SUPFAM" id="SSF54909">
    <property type="entry name" value="Dimeric alpha+beta barrel"/>
    <property type="match status" value="1"/>
</dbReference>
<keyword evidence="3" id="KW-1185">Reference proteome</keyword>
<dbReference type="EMBL" id="LT607411">
    <property type="protein sequence ID" value="SCE69777.1"/>
    <property type="molecule type" value="Genomic_DNA"/>
</dbReference>
<evidence type="ECO:0008006" key="4">
    <source>
        <dbReference type="Google" id="ProtNLM"/>
    </source>
</evidence>
<accession>A0A1C4UDP6</accession>
<feature type="region of interest" description="Disordered" evidence="1">
    <location>
        <begin position="35"/>
        <end position="56"/>
    </location>
</feature>
<name>A0A1C4UDP6_MICVI</name>
<organism evidence="2 3">
    <name type="scientific">Micromonospora viridifaciens</name>
    <dbReference type="NCBI Taxonomy" id="1881"/>
    <lineage>
        <taxon>Bacteria</taxon>
        <taxon>Bacillati</taxon>
        <taxon>Actinomycetota</taxon>
        <taxon>Actinomycetes</taxon>
        <taxon>Micromonosporales</taxon>
        <taxon>Micromonosporaceae</taxon>
        <taxon>Micromonospora</taxon>
    </lineage>
</organism>
<protein>
    <recommendedName>
        <fullName evidence="4">Antibiotic biosynthesis monooxygenase</fullName>
    </recommendedName>
</protein>
<evidence type="ECO:0000313" key="3">
    <source>
        <dbReference type="Proteomes" id="UP000198242"/>
    </source>
</evidence>
<evidence type="ECO:0000313" key="2">
    <source>
        <dbReference type="EMBL" id="SCE69777.1"/>
    </source>
</evidence>